<sequence>MRSLIEKGSEGMARPQTLTVGMPRALLYHRYAVLWQTYFDALGIATVVSEETNREIAEGGIAAATDEMCLSLKVYLGHVAALIGKCDRIFIPRIVDFGIRRVMCTTFEGLPDIAANIFRDRHIDILSCNISVQGGIDEKAGMVQMGRELGYSKKEAKRAYKRALVAQRAADEAAAAAAEHLYQSRGLKIAVGAHAYVMDDDYYGRPVLDYLSEMGVTAIPAYAVDRREARKVTKRLSPTMKWEVSREIAGSLAMHLDDVDGIILMSVYPCALDSMVNDMLVRKFRDSGVPMMHLTMDAQSGTAGLETRLESFIDILSMRRTGKAVKA</sequence>
<protein>
    <recommendedName>
        <fullName evidence="1">DUF2229 domain-containing protein</fullName>
    </recommendedName>
</protein>
<comment type="caution">
    <text evidence="2">The sequence shown here is derived from an EMBL/GenBank/DDBJ whole genome shotgun (WGS) entry which is preliminary data.</text>
</comment>
<proteinExistence type="predicted"/>
<dbReference type="Proteomes" id="UP000461754">
    <property type="component" value="Unassembled WGS sequence"/>
</dbReference>
<dbReference type="AlphaFoldDB" id="A0A7X2T9F5"/>
<feature type="domain" description="DUF2229" evidence="1">
    <location>
        <begin position="19"/>
        <end position="221"/>
    </location>
</feature>
<dbReference type="PANTHER" id="PTHR32329:SF2">
    <property type="entry name" value="BIFUNCTIONAL PROTEIN [INCLUDES 2-HYDROXYACYL-COA DEHYDRATASE (N-TER) AND ITS ACTIVATOR DOMAIN (C_TERM)"/>
    <property type="match status" value="1"/>
</dbReference>
<name>A0A7X2T9F5_9FIRM</name>
<evidence type="ECO:0000313" key="2">
    <source>
        <dbReference type="EMBL" id="MSS19494.1"/>
    </source>
</evidence>
<dbReference type="EMBL" id="VUMO01000003">
    <property type="protein sequence ID" value="MSS19494.1"/>
    <property type="molecule type" value="Genomic_DNA"/>
</dbReference>
<dbReference type="Pfam" id="PF09989">
    <property type="entry name" value="DUF2229"/>
    <property type="match status" value="1"/>
</dbReference>
<accession>A0A7X2T9F5</accession>
<evidence type="ECO:0000313" key="3">
    <source>
        <dbReference type="Proteomes" id="UP000461754"/>
    </source>
</evidence>
<evidence type="ECO:0000259" key="1">
    <source>
        <dbReference type="Pfam" id="PF09989"/>
    </source>
</evidence>
<gene>
    <name evidence="2" type="ORF">FYJ52_03575</name>
</gene>
<reference evidence="2 3" key="1">
    <citation type="submission" date="2019-08" db="EMBL/GenBank/DDBJ databases">
        <title>In-depth cultivation of the pig gut microbiome towards novel bacterial diversity and tailored functional studies.</title>
        <authorList>
            <person name="Wylensek D."/>
            <person name="Hitch T.C.A."/>
            <person name="Clavel T."/>
        </authorList>
    </citation>
    <scope>NUCLEOTIDE SEQUENCE [LARGE SCALE GENOMIC DNA]</scope>
    <source>
        <strain evidence="2 3">RF-744-FAT-4</strain>
    </source>
</reference>
<dbReference type="InterPro" id="IPR018709">
    <property type="entry name" value="CoA_activase_DUF2229"/>
</dbReference>
<dbReference type="InterPro" id="IPR051805">
    <property type="entry name" value="Dehydratase_Activator_Redct"/>
</dbReference>
<dbReference type="PANTHER" id="PTHR32329">
    <property type="entry name" value="BIFUNCTIONAL PROTEIN [INCLUDES 2-HYDROXYACYL-COA DEHYDRATASE (N-TER) AND ITS ACTIVATOR DOMAIN (C_TERM)-RELATED"/>
    <property type="match status" value="1"/>
</dbReference>
<dbReference type="Gene3D" id="3.40.50.11900">
    <property type="match status" value="1"/>
</dbReference>
<organism evidence="2 3">
    <name type="scientific">Pseudoramibacter porci</name>
    <dbReference type="NCBI Taxonomy" id="2606631"/>
    <lineage>
        <taxon>Bacteria</taxon>
        <taxon>Bacillati</taxon>
        <taxon>Bacillota</taxon>
        <taxon>Clostridia</taxon>
        <taxon>Eubacteriales</taxon>
        <taxon>Eubacteriaceae</taxon>
        <taxon>Pseudoramibacter</taxon>
    </lineage>
</organism>
<keyword evidence="3" id="KW-1185">Reference proteome</keyword>